<keyword evidence="3" id="KW-1185">Reference proteome</keyword>
<dbReference type="SMART" id="SM00260">
    <property type="entry name" value="CheW"/>
    <property type="match status" value="1"/>
</dbReference>
<evidence type="ECO:0000259" key="1">
    <source>
        <dbReference type="PROSITE" id="PS50851"/>
    </source>
</evidence>
<evidence type="ECO:0000313" key="3">
    <source>
        <dbReference type="Proteomes" id="UP000294901"/>
    </source>
</evidence>
<dbReference type="Pfam" id="PF01584">
    <property type="entry name" value="CheW"/>
    <property type="match status" value="1"/>
</dbReference>
<dbReference type="SUPFAM" id="SSF50341">
    <property type="entry name" value="CheW-like"/>
    <property type="match status" value="1"/>
</dbReference>
<dbReference type="RefSeq" id="WP_133877260.1">
    <property type="nucleotide sequence ID" value="NZ_BOMD01000047.1"/>
</dbReference>
<dbReference type="Gene3D" id="2.30.30.40">
    <property type="entry name" value="SH3 Domains"/>
    <property type="match status" value="1"/>
</dbReference>
<feature type="domain" description="CheW-like" evidence="1">
    <location>
        <begin position="32"/>
        <end position="170"/>
    </location>
</feature>
<name>A0A4V3C5T6_9ACTN</name>
<reference evidence="2 3" key="1">
    <citation type="submission" date="2019-03" db="EMBL/GenBank/DDBJ databases">
        <title>Sequencing the genomes of 1000 actinobacteria strains.</title>
        <authorList>
            <person name="Klenk H.-P."/>
        </authorList>
    </citation>
    <scope>NUCLEOTIDE SEQUENCE [LARGE SCALE GENOMIC DNA]</scope>
    <source>
        <strain evidence="2 3">DSM 43805</strain>
    </source>
</reference>
<dbReference type="EMBL" id="SNWR01000002">
    <property type="protein sequence ID" value="TDO31098.1"/>
    <property type="molecule type" value="Genomic_DNA"/>
</dbReference>
<dbReference type="Gene3D" id="2.40.50.180">
    <property type="entry name" value="CheA-289, Domain 4"/>
    <property type="match status" value="1"/>
</dbReference>
<dbReference type="AlphaFoldDB" id="A0A4V3C5T6"/>
<sequence length="183" mass="19180">MSAGTVDRRLRRLRRDFDQSFAEPARSHDEEDLELLTIRAGGRPYAIRLSQTSGVHPDRPVTALPGPQPALLGLAGFAGAVVPVYDLAALLGHPVADVPRWLVLAAGSPALGLAFHALDGHVRATTADIVRDSGEPARAGRRGGLRGLVDLPGGSRPIIDIPATRAMVHALAGHTPAAEENAP</sequence>
<gene>
    <name evidence="2" type="ORF">C8E87_6508</name>
</gene>
<organism evidence="2 3">
    <name type="scientific">Paractinoplanes brasiliensis</name>
    <dbReference type="NCBI Taxonomy" id="52695"/>
    <lineage>
        <taxon>Bacteria</taxon>
        <taxon>Bacillati</taxon>
        <taxon>Actinomycetota</taxon>
        <taxon>Actinomycetes</taxon>
        <taxon>Micromonosporales</taxon>
        <taxon>Micromonosporaceae</taxon>
        <taxon>Paractinoplanes</taxon>
    </lineage>
</organism>
<dbReference type="PROSITE" id="PS50851">
    <property type="entry name" value="CHEW"/>
    <property type="match status" value="1"/>
</dbReference>
<protein>
    <submittedName>
        <fullName evidence="2">Purine-binding chemotaxis protein CheW</fullName>
    </submittedName>
</protein>
<dbReference type="InterPro" id="IPR002545">
    <property type="entry name" value="CheW-lke_dom"/>
</dbReference>
<evidence type="ECO:0000313" key="2">
    <source>
        <dbReference type="EMBL" id="TDO31098.1"/>
    </source>
</evidence>
<comment type="caution">
    <text evidence="2">The sequence shown here is derived from an EMBL/GenBank/DDBJ whole genome shotgun (WGS) entry which is preliminary data.</text>
</comment>
<dbReference type="OrthoDB" id="8596243at2"/>
<dbReference type="GO" id="GO:0007165">
    <property type="term" value="P:signal transduction"/>
    <property type="evidence" value="ECO:0007669"/>
    <property type="project" value="InterPro"/>
</dbReference>
<dbReference type="GO" id="GO:0006935">
    <property type="term" value="P:chemotaxis"/>
    <property type="evidence" value="ECO:0007669"/>
    <property type="project" value="InterPro"/>
</dbReference>
<dbReference type="InterPro" id="IPR036061">
    <property type="entry name" value="CheW-like_dom_sf"/>
</dbReference>
<dbReference type="Proteomes" id="UP000294901">
    <property type="component" value="Unassembled WGS sequence"/>
</dbReference>
<accession>A0A4V3C5T6</accession>
<proteinExistence type="predicted"/>